<dbReference type="AlphaFoldDB" id="A0A814J191"/>
<dbReference type="EMBL" id="CAJOBC010003833">
    <property type="protein sequence ID" value="CAF3802600.1"/>
    <property type="molecule type" value="Genomic_DNA"/>
</dbReference>
<comment type="caution">
    <text evidence="1">The sequence shown here is derived from an EMBL/GenBank/DDBJ whole genome shotgun (WGS) entry which is preliminary data.</text>
</comment>
<protein>
    <recommendedName>
        <fullName evidence="4">Endonuclease-reverse transcriptase</fullName>
    </recommendedName>
</protein>
<evidence type="ECO:0008006" key="4">
    <source>
        <dbReference type="Google" id="ProtNLM"/>
    </source>
</evidence>
<dbReference type="EMBL" id="CAJNOQ010003833">
    <property type="protein sequence ID" value="CAF1031833.1"/>
    <property type="molecule type" value="Genomic_DNA"/>
</dbReference>
<evidence type="ECO:0000313" key="1">
    <source>
        <dbReference type="EMBL" id="CAF1031833.1"/>
    </source>
</evidence>
<proteinExistence type="predicted"/>
<reference evidence="1" key="1">
    <citation type="submission" date="2021-02" db="EMBL/GenBank/DDBJ databases">
        <authorList>
            <person name="Nowell W R."/>
        </authorList>
    </citation>
    <scope>NUCLEOTIDE SEQUENCE</scope>
</reference>
<evidence type="ECO:0000313" key="2">
    <source>
        <dbReference type="EMBL" id="CAF3802600.1"/>
    </source>
</evidence>
<dbReference type="Proteomes" id="UP000681722">
    <property type="component" value="Unassembled WGS sequence"/>
</dbReference>
<sequence length="134" mass="16123">MRCLLQILHVSLRDHLRNEVIRNHCERQPTIEELIQKRRMRWFGHVCRMNGSRLPHRLLWKTRPAQWKVQRSAPKKTWIKQAEENPKNRRLNLDEARNLATDRQAWKRLLNEIRNSLAPIAAYPLRGQPRPNTS</sequence>
<gene>
    <name evidence="1" type="ORF">GPM918_LOCUS15319</name>
    <name evidence="2" type="ORF">SRO942_LOCUS15319</name>
</gene>
<accession>A0A814J191</accession>
<evidence type="ECO:0000313" key="3">
    <source>
        <dbReference type="Proteomes" id="UP000663829"/>
    </source>
</evidence>
<organism evidence="1 3">
    <name type="scientific">Didymodactylos carnosus</name>
    <dbReference type="NCBI Taxonomy" id="1234261"/>
    <lineage>
        <taxon>Eukaryota</taxon>
        <taxon>Metazoa</taxon>
        <taxon>Spiralia</taxon>
        <taxon>Gnathifera</taxon>
        <taxon>Rotifera</taxon>
        <taxon>Eurotatoria</taxon>
        <taxon>Bdelloidea</taxon>
        <taxon>Philodinida</taxon>
        <taxon>Philodinidae</taxon>
        <taxon>Didymodactylos</taxon>
    </lineage>
</organism>
<dbReference type="Proteomes" id="UP000663829">
    <property type="component" value="Unassembled WGS sequence"/>
</dbReference>
<name>A0A814J191_9BILA</name>
<dbReference type="OrthoDB" id="407509at2759"/>
<keyword evidence="3" id="KW-1185">Reference proteome</keyword>